<dbReference type="SMART" id="SM00351">
    <property type="entry name" value="PAX"/>
    <property type="match status" value="1"/>
</dbReference>
<dbReference type="CDD" id="cd00086">
    <property type="entry name" value="homeodomain"/>
    <property type="match status" value="1"/>
</dbReference>
<dbReference type="InterPro" id="IPR043565">
    <property type="entry name" value="PAX_fam"/>
</dbReference>
<dbReference type="Gene3D" id="1.10.10.10">
    <property type="entry name" value="Winged helix-like DNA-binding domain superfamily/Winged helix DNA-binding domain"/>
    <property type="match status" value="2"/>
</dbReference>
<keyword evidence="3" id="KW-0217">Developmental protein</keyword>
<dbReference type="FunFam" id="1.10.10.10:FF:000031">
    <property type="entry name" value="Paired box protein Pax-7"/>
    <property type="match status" value="1"/>
</dbReference>
<feature type="compositionally biased region" description="Basic and acidic residues" evidence="12">
    <location>
        <begin position="290"/>
        <end position="302"/>
    </location>
</feature>
<keyword evidence="4" id="KW-0563">Paired box</keyword>
<feature type="domain" description="Paired" evidence="14">
    <location>
        <begin position="166"/>
        <end position="292"/>
    </location>
</feature>
<feature type="compositionally biased region" description="Polar residues" evidence="12">
    <location>
        <begin position="448"/>
        <end position="471"/>
    </location>
</feature>
<dbReference type="PROSITE" id="PS50071">
    <property type="entry name" value="HOMEOBOX_2"/>
    <property type="match status" value="1"/>
</dbReference>
<evidence type="ECO:0000256" key="4">
    <source>
        <dbReference type="ARBA" id="ARBA00022724"/>
    </source>
</evidence>
<keyword evidence="7 10" id="KW-0371">Homeobox</keyword>
<dbReference type="PROSITE" id="PS00027">
    <property type="entry name" value="HOMEOBOX_1"/>
    <property type="match status" value="1"/>
</dbReference>
<dbReference type="PROSITE" id="PS51057">
    <property type="entry name" value="PAIRED_2"/>
    <property type="match status" value="1"/>
</dbReference>
<evidence type="ECO:0000256" key="3">
    <source>
        <dbReference type="ARBA" id="ARBA00022473"/>
    </source>
</evidence>
<feature type="region of interest" description="Disordered" evidence="12">
    <location>
        <begin position="406"/>
        <end position="471"/>
    </location>
</feature>
<dbReference type="GO" id="GO:0007365">
    <property type="term" value="P:periodic partitioning"/>
    <property type="evidence" value="ECO:0007669"/>
    <property type="project" value="UniProtKB-ARBA"/>
</dbReference>
<dbReference type="GO" id="GO:0009791">
    <property type="term" value="P:post-embryonic development"/>
    <property type="evidence" value="ECO:0007669"/>
    <property type="project" value="UniProtKB-ARBA"/>
</dbReference>
<dbReference type="OrthoDB" id="3225452at2759"/>
<dbReference type="PRINTS" id="PR00027">
    <property type="entry name" value="PAIREDBOX"/>
</dbReference>
<feature type="compositionally biased region" description="Polar residues" evidence="12">
    <location>
        <begin position="523"/>
        <end position="549"/>
    </location>
</feature>
<dbReference type="Pfam" id="PF00292">
    <property type="entry name" value="PAX"/>
    <property type="match status" value="1"/>
</dbReference>
<dbReference type="FunFam" id="1.10.10.60:FF:000679">
    <property type="entry name" value="Homeobox protein aristaless"/>
    <property type="match status" value="1"/>
</dbReference>
<dbReference type="Proteomes" id="UP000250275">
    <property type="component" value="Unassembled WGS sequence"/>
</dbReference>
<evidence type="ECO:0000313" key="16">
    <source>
        <dbReference type="Proteomes" id="UP000250275"/>
    </source>
</evidence>
<dbReference type="InterPro" id="IPR001523">
    <property type="entry name" value="Paired_dom"/>
</dbReference>
<evidence type="ECO:0000256" key="11">
    <source>
        <dbReference type="RuleBase" id="RU000682"/>
    </source>
</evidence>
<dbReference type="InterPro" id="IPR036388">
    <property type="entry name" value="WH-like_DNA-bd_sf"/>
</dbReference>
<evidence type="ECO:0000256" key="9">
    <source>
        <dbReference type="ARBA" id="ARBA00023242"/>
    </source>
</evidence>
<evidence type="ECO:0000313" key="15">
    <source>
        <dbReference type="EMBL" id="OAD54973.1"/>
    </source>
</evidence>
<dbReference type="PANTHER" id="PTHR45636:SF49">
    <property type="entry name" value="PAIRED BOX PROTEIN 3 HOMOLOG"/>
    <property type="match status" value="1"/>
</dbReference>
<organism evidence="15 16">
    <name type="scientific">Eufriesea mexicana</name>
    <dbReference type="NCBI Taxonomy" id="516756"/>
    <lineage>
        <taxon>Eukaryota</taxon>
        <taxon>Metazoa</taxon>
        <taxon>Ecdysozoa</taxon>
        <taxon>Arthropoda</taxon>
        <taxon>Hexapoda</taxon>
        <taxon>Insecta</taxon>
        <taxon>Pterygota</taxon>
        <taxon>Neoptera</taxon>
        <taxon>Endopterygota</taxon>
        <taxon>Hymenoptera</taxon>
        <taxon>Apocrita</taxon>
        <taxon>Aculeata</taxon>
        <taxon>Apoidea</taxon>
        <taxon>Anthophila</taxon>
        <taxon>Apidae</taxon>
        <taxon>Eufriesea</taxon>
    </lineage>
</organism>
<proteinExistence type="inferred from homology"/>
<dbReference type="CDD" id="cd00131">
    <property type="entry name" value="PAX"/>
    <property type="match status" value="1"/>
</dbReference>
<evidence type="ECO:0000256" key="6">
    <source>
        <dbReference type="ARBA" id="ARBA00023125"/>
    </source>
</evidence>
<feature type="region of interest" description="Disordered" evidence="12">
    <location>
        <begin position="285"/>
        <end position="328"/>
    </location>
</feature>
<dbReference type="FunFam" id="1.10.10.10:FF:000003">
    <property type="entry name" value="Paired box protein Pax-6"/>
    <property type="match status" value="1"/>
</dbReference>
<dbReference type="GO" id="GO:0000981">
    <property type="term" value="F:DNA-binding transcription factor activity, RNA polymerase II-specific"/>
    <property type="evidence" value="ECO:0007669"/>
    <property type="project" value="InterPro"/>
</dbReference>
<dbReference type="GO" id="GO:0000978">
    <property type="term" value="F:RNA polymerase II cis-regulatory region sequence-specific DNA binding"/>
    <property type="evidence" value="ECO:0007669"/>
    <property type="project" value="TreeGrafter"/>
</dbReference>
<dbReference type="GO" id="GO:0005634">
    <property type="term" value="C:nucleus"/>
    <property type="evidence" value="ECO:0007669"/>
    <property type="project" value="UniProtKB-SubCell"/>
</dbReference>
<dbReference type="SUPFAM" id="SSF46689">
    <property type="entry name" value="Homeodomain-like"/>
    <property type="match status" value="2"/>
</dbReference>
<dbReference type="Pfam" id="PF00046">
    <property type="entry name" value="Homeodomain"/>
    <property type="match status" value="1"/>
</dbReference>
<comment type="subcellular location">
    <subcellularLocation>
        <location evidence="1 10 11">Nucleus</location>
    </subcellularLocation>
</comment>
<keyword evidence="5" id="KW-0805">Transcription regulation</keyword>
<evidence type="ECO:0000256" key="8">
    <source>
        <dbReference type="ARBA" id="ARBA00023163"/>
    </source>
</evidence>
<feature type="domain" description="Homeobox" evidence="13">
    <location>
        <begin position="321"/>
        <end position="381"/>
    </location>
</feature>
<evidence type="ECO:0000259" key="14">
    <source>
        <dbReference type="PROSITE" id="PS51057"/>
    </source>
</evidence>
<evidence type="ECO:0000259" key="13">
    <source>
        <dbReference type="PROSITE" id="PS50071"/>
    </source>
</evidence>
<dbReference type="InterPro" id="IPR043182">
    <property type="entry name" value="PAIRED_DNA-bd_dom"/>
</dbReference>
<dbReference type="InterPro" id="IPR009057">
    <property type="entry name" value="Homeodomain-like_sf"/>
</dbReference>
<evidence type="ECO:0000256" key="7">
    <source>
        <dbReference type="ARBA" id="ARBA00023155"/>
    </source>
</evidence>
<name>A0A310S957_9HYME</name>
<sequence>MVSTRPPPLASTREPLGVSSEAQPEKLPSVWIGRRLTVEQVRERLEHVFLGTKQEPADWWSRSQLPHHELASRRLGWEWPSVSYPGGEWSRRLVRIRKAICRGPTQLSKDYGVERRQVSGRDPTRGERGSDRGWIASRLILIDVVEREWLAHTDGFRVTNLGSIPGQGRVNQLGGVFINGRPLPNHIRLKIVEMAAAGVRPCVISRQLRVSHGCVSKILNRYQETGSIRPGVIGGSKPRVATPEVEARIEEYKRDNPGIFSWEIRDRLIKEGICDRTSAPSVSAISRLLRGRDPEDEAKLGDGKTSSGSDCESEPGIPLKRKQRRSRTTFTAHQLDELERAFERTQYPDIYTREELAQRTKLTEARIQVWFSNRRARLRKQLSSTTSGGYVSSVAYPAASYVLHPPAPPHPHAATAVPPSHPHPHPHGQTLPDTTFSSSQVPELYSSHHGTMSHQLTSDSSRLPSSVGSTPTYGLPASVTYPSSLLPPTSSTSTTHMSHQVSPVAASSTYQQASGHQLPPTPNSLVTMMGPNSGSSNPASDQLTSSDLPISSVSPVQQQQQQQQQGSQGSTSPSWNLPISAAGRVGLPSPPTGLQQPHAHTAHPHQAFASHYGAQGFQQPPRPAPHQPFYSWY</sequence>
<accession>A0A310S957</accession>
<feature type="region of interest" description="Disordered" evidence="12">
    <location>
        <begin position="484"/>
        <end position="633"/>
    </location>
</feature>
<keyword evidence="8" id="KW-0804">Transcription</keyword>
<feature type="DNA-binding region" description="Homeobox" evidence="10">
    <location>
        <begin position="323"/>
        <end position="382"/>
    </location>
</feature>
<comment type="similarity">
    <text evidence="2">Belongs to the paired homeobox family.</text>
</comment>
<dbReference type="SMART" id="SM00389">
    <property type="entry name" value="HOX"/>
    <property type="match status" value="1"/>
</dbReference>
<dbReference type="InterPro" id="IPR001356">
    <property type="entry name" value="HD"/>
</dbReference>
<feature type="compositionally biased region" description="Polar residues" evidence="12">
    <location>
        <begin position="496"/>
        <end position="515"/>
    </location>
</feature>
<keyword evidence="9 10" id="KW-0539">Nucleus</keyword>
<dbReference type="PANTHER" id="PTHR45636">
    <property type="entry name" value="PAIRED BOX PROTEIN PAX-6-RELATED-RELATED"/>
    <property type="match status" value="1"/>
</dbReference>
<evidence type="ECO:0000256" key="2">
    <source>
        <dbReference type="ARBA" id="ARBA00005733"/>
    </source>
</evidence>
<keyword evidence="6 10" id="KW-0238">DNA-binding</keyword>
<evidence type="ECO:0000256" key="5">
    <source>
        <dbReference type="ARBA" id="ARBA00023015"/>
    </source>
</evidence>
<dbReference type="Gene3D" id="1.10.10.60">
    <property type="entry name" value="Homeodomain-like"/>
    <property type="match status" value="1"/>
</dbReference>
<dbReference type="AlphaFoldDB" id="A0A310S957"/>
<reference evidence="15 16" key="1">
    <citation type="submission" date="2015-07" db="EMBL/GenBank/DDBJ databases">
        <title>The genome of Eufriesea mexicana.</title>
        <authorList>
            <person name="Pan H."/>
            <person name="Kapheim K."/>
        </authorList>
    </citation>
    <scope>NUCLEOTIDE SEQUENCE [LARGE SCALE GENOMIC DNA]</scope>
    <source>
        <strain evidence="15">0111107269</strain>
        <tissue evidence="15">Whole body</tissue>
    </source>
</reference>
<evidence type="ECO:0000256" key="1">
    <source>
        <dbReference type="ARBA" id="ARBA00004123"/>
    </source>
</evidence>
<evidence type="ECO:0000256" key="12">
    <source>
        <dbReference type="SAM" id="MobiDB-lite"/>
    </source>
</evidence>
<evidence type="ECO:0000256" key="10">
    <source>
        <dbReference type="PROSITE-ProRule" id="PRU00108"/>
    </source>
</evidence>
<keyword evidence="16" id="KW-1185">Reference proteome</keyword>
<dbReference type="InterPro" id="IPR017970">
    <property type="entry name" value="Homeobox_CS"/>
</dbReference>
<dbReference type="EMBL" id="KQ763581">
    <property type="protein sequence ID" value="OAD54973.1"/>
    <property type="molecule type" value="Genomic_DNA"/>
</dbReference>
<feature type="compositionally biased region" description="Low complexity" evidence="12">
    <location>
        <begin position="484"/>
        <end position="495"/>
    </location>
</feature>
<feature type="compositionally biased region" description="Low complexity" evidence="12">
    <location>
        <begin position="595"/>
        <end position="609"/>
    </location>
</feature>
<feature type="region of interest" description="Disordered" evidence="12">
    <location>
        <begin position="1"/>
        <end position="21"/>
    </location>
</feature>
<dbReference type="PROSITE" id="PS00034">
    <property type="entry name" value="PAIRED_1"/>
    <property type="match status" value="1"/>
</dbReference>
<feature type="compositionally biased region" description="Polar residues" evidence="12">
    <location>
        <begin position="431"/>
        <end position="441"/>
    </location>
</feature>
<gene>
    <name evidence="15" type="ORF">WN48_05853</name>
</gene>
<protein>
    <submittedName>
        <fullName evidence="15">Segmentation protein paired</fullName>
    </submittedName>
</protein>
<feature type="compositionally biased region" description="Low complexity" evidence="12">
    <location>
        <begin position="551"/>
        <end position="574"/>
    </location>
</feature>